<keyword evidence="4" id="KW-1005">Bacterial flagellum biogenesis</keyword>
<name>A0A0A0BYT6_9CELL</name>
<keyword evidence="7" id="KW-1185">Reference proteome</keyword>
<dbReference type="GO" id="GO:0071973">
    <property type="term" value="P:bacterial-type flagellum-dependent cell motility"/>
    <property type="evidence" value="ECO:0007669"/>
    <property type="project" value="TreeGrafter"/>
</dbReference>
<dbReference type="NCBIfam" id="TIGR00208">
    <property type="entry name" value="fliS"/>
    <property type="match status" value="1"/>
</dbReference>
<keyword evidence="6" id="KW-0282">Flagellum</keyword>
<evidence type="ECO:0000256" key="1">
    <source>
        <dbReference type="ARBA" id="ARBA00004514"/>
    </source>
</evidence>
<dbReference type="PANTHER" id="PTHR34773:SF1">
    <property type="entry name" value="FLAGELLAR SECRETION CHAPERONE FLIS"/>
    <property type="match status" value="1"/>
</dbReference>
<reference evidence="6 7" key="1">
    <citation type="submission" date="2013-08" db="EMBL/GenBank/DDBJ databases">
        <title>Genome sequencing of Cellulomonas carbonis T26.</title>
        <authorList>
            <person name="Chen F."/>
            <person name="Li Y."/>
            <person name="Wang G."/>
        </authorList>
    </citation>
    <scope>NUCLEOTIDE SEQUENCE [LARGE SCALE GENOMIC DNA]</scope>
    <source>
        <strain evidence="6 7">T26</strain>
    </source>
</reference>
<dbReference type="SUPFAM" id="SSF101116">
    <property type="entry name" value="Flagellar export chaperone FliS"/>
    <property type="match status" value="1"/>
</dbReference>
<comment type="similarity">
    <text evidence="2">Belongs to the FliS family.</text>
</comment>
<dbReference type="Pfam" id="PF02561">
    <property type="entry name" value="FliS"/>
    <property type="match status" value="1"/>
</dbReference>
<dbReference type="InterPro" id="IPR036584">
    <property type="entry name" value="FliS_sf"/>
</dbReference>
<organism evidence="6 7">
    <name type="scientific">Cellulomonas carbonis T26</name>
    <dbReference type="NCBI Taxonomy" id="947969"/>
    <lineage>
        <taxon>Bacteria</taxon>
        <taxon>Bacillati</taxon>
        <taxon>Actinomycetota</taxon>
        <taxon>Actinomycetes</taxon>
        <taxon>Micrococcales</taxon>
        <taxon>Cellulomonadaceae</taxon>
        <taxon>Cellulomonas</taxon>
    </lineage>
</organism>
<dbReference type="OrthoDB" id="3268516at2"/>
<accession>A0A0A0BYT6</accession>
<dbReference type="Proteomes" id="UP000029839">
    <property type="component" value="Unassembled WGS sequence"/>
</dbReference>
<protein>
    <submittedName>
        <fullName evidence="6">Flagellar biosynthesis protein FliS</fullName>
    </submittedName>
</protein>
<comment type="caution">
    <text evidence="6">The sequence shown here is derived from an EMBL/GenBank/DDBJ whole genome shotgun (WGS) entry which is preliminary data.</text>
</comment>
<evidence type="ECO:0000256" key="4">
    <source>
        <dbReference type="ARBA" id="ARBA00022795"/>
    </source>
</evidence>
<comment type="subcellular location">
    <subcellularLocation>
        <location evidence="1">Cytoplasm</location>
        <location evidence="1">Cytosol</location>
    </subcellularLocation>
</comment>
<dbReference type="Gene3D" id="1.20.120.340">
    <property type="entry name" value="Flagellar protein FliS"/>
    <property type="match status" value="1"/>
</dbReference>
<evidence type="ECO:0000313" key="7">
    <source>
        <dbReference type="Proteomes" id="UP000029839"/>
    </source>
</evidence>
<dbReference type="CDD" id="cd16098">
    <property type="entry name" value="FliS"/>
    <property type="match status" value="1"/>
</dbReference>
<evidence type="ECO:0000256" key="5">
    <source>
        <dbReference type="ARBA" id="ARBA00023186"/>
    </source>
</evidence>
<sequence>MNYTALRSRYVDDTVATASPAKLLTMLYDRLVLDLTRAETEQRAGDRAAAGPHLTHAQDIVTELAATLQLDAWDGAKQLMSVYTFLLTELIGANVAGDADRTAACRELVEPLRDAWHQAADELARTATPLEPVAAATAARPFGELGVG</sequence>
<dbReference type="InterPro" id="IPR003713">
    <property type="entry name" value="FliS"/>
</dbReference>
<reference evidence="6 7" key="2">
    <citation type="journal article" date="2015" name="Stand. Genomic Sci.">
        <title>Draft genome sequence of Cellulomonas carbonis T26(T) and comparative analysis of six Cellulomonas genomes.</title>
        <authorList>
            <person name="Zhuang W."/>
            <person name="Zhang S."/>
            <person name="Xia X."/>
            <person name="Wang G."/>
        </authorList>
    </citation>
    <scope>NUCLEOTIDE SEQUENCE [LARGE SCALE GENOMIC DNA]</scope>
    <source>
        <strain evidence="6 7">T26</strain>
    </source>
</reference>
<gene>
    <name evidence="6" type="ORF">N868_18220</name>
</gene>
<evidence type="ECO:0000256" key="3">
    <source>
        <dbReference type="ARBA" id="ARBA00022490"/>
    </source>
</evidence>
<dbReference type="EMBL" id="AXCY01000006">
    <property type="protein sequence ID" value="KGM12304.1"/>
    <property type="molecule type" value="Genomic_DNA"/>
</dbReference>
<keyword evidence="5" id="KW-0143">Chaperone</keyword>
<proteinExistence type="inferred from homology"/>
<dbReference type="PANTHER" id="PTHR34773">
    <property type="entry name" value="FLAGELLAR SECRETION CHAPERONE FLIS"/>
    <property type="match status" value="1"/>
</dbReference>
<keyword evidence="6" id="KW-0966">Cell projection</keyword>
<keyword evidence="3" id="KW-0963">Cytoplasm</keyword>
<dbReference type="GO" id="GO:0044780">
    <property type="term" value="P:bacterial-type flagellum assembly"/>
    <property type="evidence" value="ECO:0007669"/>
    <property type="project" value="InterPro"/>
</dbReference>
<evidence type="ECO:0000256" key="2">
    <source>
        <dbReference type="ARBA" id="ARBA00008787"/>
    </source>
</evidence>
<dbReference type="AlphaFoldDB" id="A0A0A0BYT6"/>
<dbReference type="GO" id="GO:0005829">
    <property type="term" value="C:cytosol"/>
    <property type="evidence" value="ECO:0007669"/>
    <property type="project" value="UniProtKB-SubCell"/>
</dbReference>
<keyword evidence="6" id="KW-0969">Cilium</keyword>
<dbReference type="RefSeq" id="WP_043602817.1">
    <property type="nucleotide sequence ID" value="NZ_AXCY01000006.1"/>
</dbReference>
<evidence type="ECO:0000313" key="6">
    <source>
        <dbReference type="EMBL" id="KGM12304.1"/>
    </source>
</evidence>